<reference evidence="1 2" key="1">
    <citation type="journal article" date="2019" name="Mol. Biol. Evol.">
        <title>Blast fungal genomes show frequent chromosomal changes, gene gains and losses, and effector gene turnover.</title>
        <authorList>
            <person name="Gomez Luciano L.B."/>
            <person name="Jason Tsai I."/>
            <person name="Chuma I."/>
            <person name="Tosa Y."/>
            <person name="Chen Y.H."/>
            <person name="Li J.Y."/>
            <person name="Li M.Y."/>
            <person name="Jade Lu M.Y."/>
            <person name="Nakayashiki H."/>
            <person name="Li W.H."/>
        </authorList>
    </citation>
    <scope>NUCLEOTIDE SEQUENCE [LARGE SCALE GENOMIC DNA]</scope>
    <source>
        <strain evidence="1 2">NI907</strain>
    </source>
</reference>
<proteinExistence type="predicted"/>
<name>A0A6P8AYJ9_PYRGI</name>
<reference evidence="2" key="2">
    <citation type="submission" date="2019-10" db="EMBL/GenBank/DDBJ databases">
        <authorList>
            <consortium name="NCBI Genome Project"/>
        </authorList>
    </citation>
    <scope>NUCLEOTIDE SEQUENCE</scope>
    <source>
        <strain evidence="2">NI907</strain>
    </source>
</reference>
<organism evidence="1 2">
    <name type="scientific">Pyricularia grisea</name>
    <name type="common">Crabgrass-specific blast fungus</name>
    <name type="synonym">Magnaporthe grisea</name>
    <dbReference type="NCBI Taxonomy" id="148305"/>
    <lineage>
        <taxon>Eukaryota</taxon>
        <taxon>Fungi</taxon>
        <taxon>Dikarya</taxon>
        <taxon>Ascomycota</taxon>
        <taxon>Pezizomycotina</taxon>
        <taxon>Sordariomycetes</taxon>
        <taxon>Sordariomycetidae</taxon>
        <taxon>Magnaporthales</taxon>
        <taxon>Pyriculariaceae</taxon>
        <taxon>Pyricularia</taxon>
    </lineage>
</organism>
<sequence length="40" mass="4620">MAERQRAKPPLESMCSCPRTKNSWLASSNKPDSWPAFVRR</sequence>
<accession>A0A6P8AYJ9</accession>
<evidence type="ECO:0000313" key="1">
    <source>
        <dbReference type="Proteomes" id="UP000515153"/>
    </source>
</evidence>
<dbReference type="AlphaFoldDB" id="A0A6P8AYJ9"/>
<reference evidence="2" key="3">
    <citation type="submission" date="2025-08" db="UniProtKB">
        <authorList>
            <consortium name="RefSeq"/>
        </authorList>
    </citation>
    <scope>IDENTIFICATION</scope>
    <source>
        <strain evidence="2">NI907</strain>
    </source>
</reference>
<dbReference type="KEGG" id="pgri:PgNI_10715"/>
<protein>
    <submittedName>
        <fullName evidence="2">Uncharacterized protein</fullName>
    </submittedName>
</protein>
<dbReference type="GeneID" id="41965594"/>
<dbReference type="RefSeq" id="XP_030979988.1">
    <property type="nucleotide sequence ID" value="XM_031130688.1"/>
</dbReference>
<dbReference type="Proteomes" id="UP000515153">
    <property type="component" value="Chromosome VII"/>
</dbReference>
<keyword evidence="1" id="KW-1185">Reference proteome</keyword>
<evidence type="ECO:0000313" key="2">
    <source>
        <dbReference type="RefSeq" id="XP_030979988.1"/>
    </source>
</evidence>
<gene>
    <name evidence="2" type="ORF">PgNI_10715</name>
</gene>